<sequence length="237" mass="25177">MVRLPSLPENLSGGLLGVHEPHWPSDRGWLSSCGVGGFPAPFDTLRWLCPLPGLQSTSLLGYHQISAGVRESQRSGPCWPQSWRDTHYHQRARFRYYRAPPFPSGAAACLLRPNIAPESSPPESCGGREETGGRKSRLDPGGGNGSGIAVTLDGWGGWWRGGDRETEGFAVWGTAEPVKKPRSSTNASISMPLGGPSRVCYLVGASVWAPSGGSPARERAVGSVPSSVSGPRRGCMS</sequence>
<name>A0A0G4EY64_9ALVE</name>
<proteinExistence type="predicted"/>
<reference evidence="2" key="1">
    <citation type="submission" date="2014-11" db="EMBL/GenBank/DDBJ databases">
        <authorList>
            <person name="Otto D Thomas"/>
            <person name="Naeem Raeece"/>
        </authorList>
    </citation>
    <scope>NUCLEOTIDE SEQUENCE</scope>
</reference>
<protein>
    <submittedName>
        <fullName evidence="2">Uncharacterized protein</fullName>
    </submittedName>
</protein>
<dbReference type="VEuPathDB" id="CryptoDB:Cvel_14245"/>
<feature type="region of interest" description="Disordered" evidence="1">
    <location>
        <begin position="212"/>
        <end position="237"/>
    </location>
</feature>
<evidence type="ECO:0000313" key="2">
    <source>
        <dbReference type="EMBL" id="CEM04280.1"/>
    </source>
</evidence>
<feature type="compositionally biased region" description="Basic and acidic residues" evidence="1">
    <location>
        <begin position="126"/>
        <end position="138"/>
    </location>
</feature>
<organism evidence="2">
    <name type="scientific">Chromera velia CCMP2878</name>
    <dbReference type="NCBI Taxonomy" id="1169474"/>
    <lineage>
        <taxon>Eukaryota</taxon>
        <taxon>Sar</taxon>
        <taxon>Alveolata</taxon>
        <taxon>Colpodellida</taxon>
        <taxon>Chromeraceae</taxon>
        <taxon>Chromera</taxon>
    </lineage>
</organism>
<accession>A0A0G4EY64</accession>
<gene>
    <name evidence="2" type="ORF">Cvel_14245</name>
</gene>
<dbReference type="EMBL" id="CDMZ01000006">
    <property type="protein sequence ID" value="CEM04280.1"/>
    <property type="molecule type" value="Genomic_DNA"/>
</dbReference>
<feature type="compositionally biased region" description="Low complexity" evidence="1">
    <location>
        <begin position="221"/>
        <end position="237"/>
    </location>
</feature>
<dbReference type="AlphaFoldDB" id="A0A0G4EY64"/>
<feature type="region of interest" description="Disordered" evidence="1">
    <location>
        <begin position="115"/>
        <end position="146"/>
    </location>
</feature>
<dbReference type="PhylomeDB" id="A0A0G4EY64"/>
<evidence type="ECO:0000256" key="1">
    <source>
        <dbReference type="SAM" id="MobiDB-lite"/>
    </source>
</evidence>